<organism evidence="2 3">
    <name type="scientific">Sordaria macrospora</name>
    <dbReference type="NCBI Taxonomy" id="5147"/>
    <lineage>
        <taxon>Eukaryota</taxon>
        <taxon>Fungi</taxon>
        <taxon>Dikarya</taxon>
        <taxon>Ascomycota</taxon>
        <taxon>Pezizomycotina</taxon>
        <taxon>Sordariomycetes</taxon>
        <taxon>Sordariomycetidae</taxon>
        <taxon>Sordariales</taxon>
        <taxon>Sordariaceae</taxon>
        <taxon>Sordaria</taxon>
    </lineage>
</organism>
<gene>
    <name evidence="2" type="ORF">SMACR_08539</name>
</gene>
<comment type="caution">
    <text evidence="2">The sequence shown here is derived from an EMBL/GenBank/DDBJ whole genome shotgun (WGS) entry which is preliminary data.</text>
</comment>
<dbReference type="AlphaFoldDB" id="A0A8S9A026"/>
<reference evidence="2 3" key="1">
    <citation type="submission" date="2017-07" db="EMBL/GenBank/DDBJ databases">
        <title>Genome sequence of the Sordaria macrospora wild type strain R19027.</title>
        <authorList>
            <person name="Nowrousian M."/>
            <person name="Teichert I."/>
            <person name="Kueck U."/>
        </authorList>
    </citation>
    <scope>NUCLEOTIDE SEQUENCE [LARGE SCALE GENOMIC DNA]</scope>
    <source>
        <strain evidence="2 3">R19027</strain>
        <tissue evidence="2">Mycelium</tissue>
    </source>
</reference>
<feature type="region of interest" description="Disordered" evidence="1">
    <location>
        <begin position="101"/>
        <end position="121"/>
    </location>
</feature>
<dbReference type="VEuPathDB" id="FungiDB:SMAC_08539"/>
<sequence length="121" mass="13351">MVNNIMPTEFATLVQEPEGGTHAPEGAPQRQPQVMETTIRPPVQRLARAINRIFPQAQDIVVQGISEQLGYQFIPTEEETQMLRQFLTEWLQENILARQSHKSAGAVADASGGGDVIPPHP</sequence>
<protein>
    <submittedName>
        <fullName evidence="2">Uncharacterized protein</fullName>
    </submittedName>
</protein>
<accession>A0A8S9A026</accession>
<dbReference type="Proteomes" id="UP000433876">
    <property type="component" value="Unassembled WGS sequence"/>
</dbReference>
<evidence type="ECO:0000256" key="1">
    <source>
        <dbReference type="SAM" id="MobiDB-lite"/>
    </source>
</evidence>
<name>A0A8S9A026_SORMA</name>
<evidence type="ECO:0000313" key="3">
    <source>
        <dbReference type="Proteomes" id="UP000433876"/>
    </source>
</evidence>
<evidence type="ECO:0000313" key="2">
    <source>
        <dbReference type="EMBL" id="KAA8635583.1"/>
    </source>
</evidence>
<dbReference type="EMBL" id="NMPR01000011">
    <property type="protein sequence ID" value="KAA8635583.1"/>
    <property type="molecule type" value="Genomic_DNA"/>
</dbReference>
<proteinExistence type="predicted"/>
<feature type="region of interest" description="Disordered" evidence="1">
    <location>
        <begin position="16"/>
        <end position="36"/>
    </location>
</feature>